<comment type="similarity">
    <text evidence="2 6">Belongs to the class-I pyridoxal-phosphate-dependent aminotransferase family.</text>
</comment>
<dbReference type="PANTHER" id="PTHR46383:SF1">
    <property type="entry name" value="ASPARTATE AMINOTRANSFERASE"/>
    <property type="match status" value="1"/>
</dbReference>
<comment type="cofactor">
    <cofactor evidence="1 6">
        <name>pyridoxal 5'-phosphate</name>
        <dbReference type="ChEBI" id="CHEBI:597326"/>
    </cofactor>
</comment>
<keyword evidence="5" id="KW-0663">Pyridoxal phosphate</keyword>
<proteinExistence type="inferred from homology"/>
<dbReference type="GO" id="GO:0008483">
    <property type="term" value="F:transaminase activity"/>
    <property type="evidence" value="ECO:0007669"/>
    <property type="project" value="UniProtKB-KW"/>
</dbReference>
<comment type="caution">
    <text evidence="8">The sequence shown here is derived from an EMBL/GenBank/DDBJ whole genome shotgun (WGS) entry which is preliminary data.</text>
</comment>
<keyword evidence="4 6" id="KW-0808">Transferase</keyword>
<dbReference type="PROSITE" id="PS00105">
    <property type="entry name" value="AA_TRANSFER_CLASS_1"/>
    <property type="match status" value="1"/>
</dbReference>
<dbReference type="Gene3D" id="3.40.640.10">
    <property type="entry name" value="Type I PLP-dependent aspartate aminotransferase-like (Major domain)"/>
    <property type="match status" value="1"/>
</dbReference>
<keyword evidence="9" id="KW-1185">Reference proteome</keyword>
<sequence length="394" mass="42273">MKFAKRVLQVSPSATLALSNQAKALTASGVDVINLGVGEPDFNTPAQIKAAAIQAIKSGKSDFYTAAVGILPLRQAICQRLKQDFKVDFRPNQVAVTVGGKFSLYALGQILLDPGDQVLIPLPYWVSYGEQVKLAGGEPVFVQPAADGFVSVAQLEAQRTAKTKAVIINSPQNPSGLVYSKALLTAIGNWAIEHDIMLIADDMYGKLIYNGHSFTSLIELGDRIRQQTILVSGLSKAYAMTGWRVGYTVASPAVIAKLGVVLSHATSNIAAVSQYAALAALTGDQAVVEAMRQAFEKRLNTVYPELIALPGFELPQKPQGAFYLFPKVAQAVRIAGFNTTEEFTAAVLAEAHVALVNGAAFGMPDHVRLSYATDLASLQEAIRRLKEFMNKHQA</sequence>
<dbReference type="EMBL" id="AYYX01000037">
    <property type="protein sequence ID" value="KRM87672.1"/>
    <property type="molecule type" value="Genomic_DNA"/>
</dbReference>
<dbReference type="SUPFAM" id="SSF53383">
    <property type="entry name" value="PLP-dependent transferases"/>
    <property type="match status" value="1"/>
</dbReference>
<dbReference type="PANTHER" id="PTHR46383">
    <property type="entry name" value="ASPARTATE AMINOTRANSFERASE"/>
    <property type="match status" value="1"/>
</dbReference>
<organism evidence="8 9">
    <name type="scientific">Liquorilactobacillus vini DSM 20605</name>
    <dbReference type="NCBI Taxonomy" id="1133569"/>
    <lineage>
        <taxon>Bacteria</taxon>
        <taxon>Bacillati</taxon>
        <taxon>Bacillota</taxon>
        <taxon>Bacilli</taxon>
        <taxon>Lactobacillales</taxon>
        <taxon>Lactobacillaceae</taxon>
        <taxon>Liquorilactobacillus</taxon>
    </lineage>
</organism>
<dbReference type="PRINTS" id="PR00753">
    <property type="entry name" value="ACCSYNTHASE"/>
</dbReference>
<evidence type="ECO:0000256" key="6">
    <source>
        <dbReference type="RuleBase" id="RU000481"/>
    </source>
</evidence>
<reference evidence="8 9" key="1">
    <citation type="journal article" date="2015" name="Genome Announc.">
        <title>Expanding the biotechnology potential of lactobacilli through comparative genomics of 213 strains and associated genera.</title>
        <authorList>
            <person name="Sun Z."/>
            <person name="Harris H.M."/>
            <person name="McCann A."/>
            <person name="Guo C."/>
            <person name="Argimon S."/>
            <person name="Zhang W."/>
            <person name="Yang X."/>
            <person name="Jeffery I.B."/>
            <person name="Cooney J.C."/>
            <person name="Kagawa T.F."/>
            <person name="Liu W."/>
            <person name="Song Y."/>
            <person name="Salvetti E."/>
            <person name="Wrobel A."/>
            <person name="Rasinkangas P."/>
            <person name="Parkhill J."/>
            <person name="Rea M.C."/>
            <person name="O'Sullivan O."/>
            <person name="Ritari J."/>
            <person name="Douillard F.P."/>
            <person name="Paul Ross R."/>
            <person name="Yang R."/>
            <person name="Briner A.E."/>
            <person name="Felis G.E."/>
            <person name="de Vos W.M."/>
            <person name="Barrangou R."/>
            <person name="Klaenhammer T.R."/>
            <person name="Caufield P.W."/>
            <person name="Cui Y."/>
            <person name="Zhang H."/>
            <person name="O'Toole P.W."/>
        </authorList>
    </citation>
    <scope>NUCLEOTIDE SEQUENCE [LARGE SCALE GENOMIC DNA]</scope>
    <source>
        <strain evidence="8 9">DSM 20605</strain>
    </source>
</reference>
<dbReference type="Gene3D" id="3.90.1150.10">
    <property type="entry name" value="Aspartate Aminotransferase, domain 1"/>
    <property type="match status" value="1"/>
</dbReference>
<dbReference type="EC" id="2.6.1.-" evidence="6"/>
<evidence type="ECO:0000256" key="5">
    <source>
        <dbReference type="ARBA" id="ARBA00022898"/>
    </source>
</evidence>
<accession>A0A0R2C7P9</accession>
<evidence type="ECO:0000259" key="7">
    <source>
        <dbReference type="Pfam" id="PF00155"/>
    </source>
</evidence>
<dbReference type="RefSeq" id="WP_010580007.1">
    <property type="nucleotide sequence ID" value="NZ_AHYZ01000053.1"/>
</dbReference>
<dbReference type="PATRIC" id="fig|1133569.4.peg.1419"/>
<evidence type="ECO:0000256" key="1">
    <source>
        <dbReference type="ARBA" id="ARBA00001933"/>
    </source>
</evidence>
<evidence type="ECO:0000256" key="3">
    <source>
        <dbReference type="ARBA" id="ARBA00022576"/>
    </source>
</evidence>
<dbReference type="InterPro" id="IPR050596">
    <property type="entry name" value="AspAT/PAT-like"/>
</dbReference>
<dbReference type="InterPro" id="IPR004838">
    <property type="entry name" value="NHTrfase_class1_PyrdxlP-BS"/>
</dbReference>
<dbReference type="CDD" id="cd00609">
    <property type="entry name" value="AAT_like"/>
    <property type="match status" value="1"/>
</dbReference>
<dbReference type="eggNOG" id="COG0436">
    <property type="taxonomic scope" value="Bacteria"/>
</dbReference>
<dbReference type="AlphaFoldDB" id="A0A0R2C7P9"/>
<gene>
    <name evidence="8" type="ORF">FD21_GL001286</name>
</gene>
<dbReference type="Pfam" id="PF00155">
    <property type="entry name" value="Aminotran_1_2"/>
    <property type="match status" value="1"/>
</dbReference>
<dbReference type="Proteomes" id="UP000051576">
    <property type="component" value="Unassembled WGS sequence"/>
</dbReference>
<feature type="domain" description="Aminotransferase class I/classII large" evidence="7">
    <location>
        <begin position="31"/>
        <end position="385"/>
    </location>
</feature>
<evidence type="ECO:0000313" key="9">
    <source>
        <dbReference type="Proteomes" id="UP000051576"/>
    </source>
</evidence>
<name>A0A0R2C7P9_9LACO</name>
<dbReference type="GO" id="GO:0006520">
    <property type="term" value="P:amino acid metabolic process"/>
    <property type="evidence" value="ECO:0007669"/>
    <property type="project" value="InterPro"/>
</dbReference>
<evidence type="ECO:0000256" key="4">
    <source>
        <dbReference type="ARBA" id="ARBA00022679"/>
    </source>
</evidence>
<evidence type="ECO:0000256" key="2">
    <source>
        <dbReference type="ARBA" id="ARBA00007441"/>
    </source>
</evidence>
<dbReference type="STRING" id="1133569.FD21_GL001286"/>
<protein>
    <recommendedName>
        <fullName evidence="6">Aminotransferase</fullName>
        <ecNumber evidence="6">2.6.1.-</ecNumber>
    </recommendedName>
</protein>
<dbReference type="GO" id="GO:0030170">
    <property type="term" value="F:pyridoxal phosphate binding"/>
    <property type="evidence" value="ECO:0007669"/>
    <property type="project" value="InterPro"/>
</dbReference>
<dbReference type="FunFam" id="3.40.640.10:FF:000033">
    <property type="entry name" value="Aspartate aminotransferase"/>
    <property type="match status" value="1"/>
</dbReference>
<dbReference type="InterPro" id="IPR015421">
    <property type="entry name" value="PyrdxlP-dep_Trfase_major"/>
</dbReference>
<dbReference type="OrthoDB" id="9802328at2"/>
<dbReference type="InterPro" id="IPR004839">
    <property type="entry name" value="Aminotransferase_I/II_large"/>
</dbReference>
<dbReference type="InterPro" id="IPR015422">
    <property type="entry name" value="PyrdxlP-dep_Trfase_small"/>
</dbReference>
<dbReference type="InterPro" id="IPR015424">
    <property type="entry name" value="PyrdxlP-dep_Trfase"/>
</dbReference>
<evidence type="ECO:0000313" key="8">
    <source>
        <dbReference type="EMBL" id="KRM87672.1"/>
    </source>
</evidence>
<keyword evidence="3 6" id="KW-0032">Aminotransferase</keyword>